<proteinExistence type="predicted"/>
<dbReference type="AlphaFoldDB" id="R7ULS9"/>
<gene>
    <name evidence="2" type="ORF">CAPTEDRAFT_228736</name>
</gene>
<evidence type="ECO:0000313" key="3">
    <source>
        <dbReference type="EnsemblMetazoa" id="CapteP228736"/>
    </source>
</evidence>
<feature type="compositionally biased region" description="Pro residues" evidence="1">
    <location>
        <begin position="39"/>
        <end position="49"/>
    </location>
</feature>
<protein>
    <submittedName>
        <fullName evidence="2 3">Uncharacterized protein</fullName>
    </submittedName>
</protein>
<feature type="compositionally biased region" description="Basic and acidic residues" evidence="1">
    <location>
        <begin position="415"/>
        <end position="435"/>
    </location>
</feature>
<accession>R7ULS9</accession>
<name>R7ULS9_CAPTE</name>
<feature type="region of interest" description="Disordered" evidence="1">
    <location>
        <begin position="31"/>
        <end position="52"/>
    </location>
</feature>
<reference evidence="4" key="1">
    <citation type="submission" date="2012-12" db="EMBL/GenBank/DDBJ databases">
        <authorList>
            <person name="Hellsten U."/>
            <person name="Grimwood J."/>
            <person name="Chapman J.A."/>
            <person name="Shapiro H."/>
            <person name="Aerts A."/>
            <person name="Otillar R.P."/>
            <person name="Terry A.Y."/>
            <person name="Boore J.L."/>
            <person name="Simakov O."/>
            <person name="Marletaz F."/>
            <person name="Cho S.-J."/>
            <person name="Edsinger-Gonzales E."/>
            <person name="Havlak P."/>
            <person name="Kuo D.-H."/>
            <person name="Larsson T."/>
            <person name="Lv J."/>
            <person name="Arendt D."/>
            <person name="Savage R."/>
            <person name="Osoegawa K."/>
            <person name="de Jong P."/>
            <person name="Lindberg D.R."/>
            <person name="Seaver E.C."/>
            <person name="Weisblat D.A."/>
            <person name="Putnam N.H."/>
            <person name="Grigoriev I.V."/>
            <person name="Rokhsar D.S."/>
        </authorList>
    </citation>
    <scope>NUCLEOTIDE SEQUENCE</scope>
    <source>
        <strain evidence="4">I ESC-2004</strain>
    </source>
</reference>
<reference evidence="2 4" key="2">
    <citation type="journal article" date="2013" name="Nature">
        <title>Insights into bilaterian evolution from three spiralian genomes.</title>
        <authorList>
            <person name="Simakov O."/>
            <person name="Marletaz F."/>
            <person name="Cho S.J."/>
            <person name="Edsinger-Gonzales E."/>
            <person name="Havlak P."/>
            <person name="Hellsten U."/>
            <person name="Kuo D.H."/>
            <person name="Larsson T."/>
            <person name="Lv J."/>
            <person name="Arendt D."/>
            <person name="Savage R."/>
            <person name="Osoegawa K."/>
            <person name="de Jong P."/>
            <person name="Grimwood J."/>
            <person name="Chapman J.A."/>
            <person name="Shapiro H."/>
            <person name="Aerts A."/>
            <person name="Otillar R.P."/>
            <person name="Terry A.Y."/>
            <person name="Boore J.L."/>
            <person name="Grigoriev I.V."/>
            <person name="Lindberg D.R."/>
            <person name="Seaver E.C."/>
            <person name="Weisblat D.A."/>
            <person name="Putnam N.H."/>
            <person name="Rokhsar D.S."/>
        </authorList>
    </citation>
    <scope>NUCLEOTIDE SEQUENCE</scope>
    <source>
        <strain evidence="2 4">I ESC-2004</strain>
    </source>
</reference>
<organism evidence="2">
    <name type="scientific">Capitella teleta</name>
    <name type="common">Polychaete worm</name>
    <dbReference type="NCBI Taxonomy" id="283909"/>
    <lineage>
        <taxon>Eukaryota</taxon>
        <taxon>Metazoa</taxon>
        <taxon>Spiralia</taxon>
        <taxon>Lophotrochozoa</taxon>
        <taxon>Annelida</taxon>
        <taxon>Polychaeta</taxon>
        <taxon>Sedentaria</taxon>
        <taxon>Scolecida</taxon>
        <taxon>Capitellidae</taxon>
        <taxon>Capitella</taxon>
    </lineage>
</organism>
<evidence type="ECO:0000256" key="1">
    <source>
        <dbReference type="SAM" id="MobiDB-lite"/>
    </source>
</evidence>
<dbReference type="OrthoDB" id="6497308at2759"/>
<reference evidence="3" key="3">
    <citation type="submission" date="2015-06" db="UniProtKB">
        <authorList>
            <consortium name="EnsemblMetazoa"/>
        </authorList>
    </citation>
    <scope>IDENTIFICATION</scope>
</reference>
<sequence length="570" mass="67402">MDELEPGEVVRDARNPHQYTVVAPPQAFSMNSSLAHRPQPNPDLPPPPTKTRGKFSVSLPHGWVRIDRLQMPFVMRGATSYISVRLIEEKILAKYPSDYPEALRSRPPLKSFYLTADEVERLNNLTQDVFDFTTKDLMVSLEDFQAFYSLVKQAFPRGIDFITGGWVQVNNSVVPYVNRQSQKMMPLCVLKYASRLLLNEAVEGEEPLSQECMYLNAISLKAGMEFTFDPSTMLVSERTLQEEEKGRVLLKELPTDNPFEGAVYCCEEDGEKMMKEEEMQLEDEKMMKERKEEERREQEKRREVLRYLEEEKRKIEEEARREEEKRIEVERRQVELMRLKQEDEARREKLRREHEDRERLRRERMQEELRQEELRRERERLVKLRLEKLRQEEAREKQQLEEFLREEKEMRREEAREKARREEMRKANEAKRQSEARTAASSTNQGISNVVIKPKEYRGKTVSCYWKDDEHFVLLEALSTVYFKGTSVRHFVAFVNQTIGEKIVTLTPAEEEKFIAFYNLPTKKLKHNKILSLKDFDSAFDSISAYMDKIGQKKRPLATANRPEAKIARQ</sequence>
<keyword evidence="4" id="KW-1185">Reference proteome</keyword>
<dbReference type="Proteomes" id="UP000014760">
    <property type="component" value="Unassembled WGS sequence"/>
</dbReference>
<dbReference type="EMBL" id="AMQN01007137">
    <property type="status" value="NOT_ANNOTATED_CDS"/>
    <property type="molecule type" value="Genomic_DNA"/>
</dbReference>
<dbReference type="EMBL" id="KB300095">
    <property type="protein sequence ID" value="ELU07160.1"/>
    <property type="molecule type" value="Genomic_DNA"/>
</dbReference>
<evidence type="ECO:0000313" key="2">
    <source>
        <dbReference type="EMBL" id="ELU07160.1"/>
    </source>
</evidence>
<feature type="region of interest" description="Disordered" evidence="1">
    <location>
        <begin position="415"/>
        <end position="444"/>
    </location>
</feature>
<dbReference type="EnsemblMetazoa" id="CapteT228736">
    <property type="protein sequence ID" value="CapteP228736"/>
    <property type="gene ID" value="CapteG228736"/>
</dbReference>
<evidence type="ECO:0000313" key="4">
    <source>
        <dbReference type="Proteomes" id="UP000014760"/>
    </source>
</evidence>
<dbReference type="HOGENOM" id="CLU_478377_0_0_1"/>